<evidence type="ECO:0000313" key="3">
    <source>
        <dbReference type="Proteomes" id="UP000728032"/>
    </source>
</evidence>
<dbReference type="AlphaFoldDB" id="A0A7R9QTA2"/>
<accession>A0A7R9QTA2</accession>
<evidence type="ECO:0000256" key="1">
    <source>
        <dbReference type="ARBA" id="ARBA00008839"/>
    </source>
</evidence>
<dbReference type="PANTHER" id="PTHR12353:SF1">
    <property type="entry name" value="DISKS LARGE-ASSOCIATED PROTEIN 5"/>
    <property type="match status" value="1"/>
</dbReference>
<dbReference type="InterPro" id="IPR005026">
    <property type="entry name" value="SAPAP"/>
</dbReference>
<proteinExistence type="inferred from homology"/>
<reference evidence="2" key="1">
    <citation type="submission" date="2020-11" db="EMBL/GenBank/DDBJ databases">
        <authorList>
            <person name="Tran Van P."/>
        </authorList>
    </citation>
    <scope>NUCLEOTIDE SEQUENCE</scope>
</reference>
<dbReference type="Proteomes" id="UP000728032">
    <property type="component" value="Unassembled WGS sequence"/>
</dbReference>
<gene>
    <name evidence="2" type="ORF">ONB1V03_LOCUS12642</name>
</gene>
<sequence length="218" mass="25413">MQMSSTLTTDYFRELVHTETKLMNELCHKWTHIMDKESGINEEAIGHIRSTIGKTQLFINQRFKQFIGLVDDCELKRGPKETKVEDLQGFWDMIFYQIQDLHQSFQWLNQLKDNDWREPEVKPVVSKRAAKVVPKPNASKPIVRSKIREQILNLKNKKCEQTVEKNSSFGEKENQKLEISVNSEATKKLETKGIEKHCESMANSNVLKRTPLRVALKK</sequence>
<organism evidence="2">
    <name type="scientific">Oppiella nova</name>
    <dbReference type="NCBI Taxonomy" id="334625"/>
    <lineage>
        <taxon>Eukaryota</taxon>
        <taxon>Metazoa</taxon>
        <taxon>Ecdysozoa</taxon>
        <taxon>Arthropoda</taxon>
        <taxon>Chelicerata</taxon>
        <taxon>Arachnida</taxon>
        <taxon>Acari</taxon>
        <taxon>Acariformes</taxon>
        <taxon>Sarcoptiformes</taxon>
        <taxon>Oribatida</taxon>
        <taxon>Brachypylina</taxon>
        <taxon>Oppioidea</taxon>
        <taxon>Oppiidae</taxon>
        <taxon>Oppiella</taxon>
    </lineage>
</organism>
<dbReference type="PANTHER" id="PTHR12353">
    <property type="entry name" value="DISKS LARGE-ASSOCIATED PROTEIN DAP SAP90/PSD-95-ASSOCIATED PROTEIN"/>
    <property type="match status" value="1"/>
</dbReference>
<dbReference type="GO" id="GO:0023052">
    <property type="term" value="P:signaling"/>
    <property type="evidence" value="ECO:0007669"/>
    <property type="project" value="InterPro"/>
</dbReference>
<comment type="similarity">
    <text evidence="1">Belongs to the SAPAP family.</text>
</comment>
<dbReference type="EMBL" id="OC925213">
    <property type="protein sequence ID" value="CAD7656002.1"/>
    <property type="molecule type" value="Genomic_DNA"/>
</dbReference>
<name>A0A7R9QTA2_9ACAR</name>
<protein>
    <submittedName>
        <fullName evidence="2">Uncharacterized protein</fullName>
    </submittedName>
</protein>
<keyword evidence="3" id="KW-1185">Reference proteome</keyword>
<evidence type="ECO:0000313" key="2">
    <source>
        <dbReference type="EMBL" id="CAD7656002.1"/>
    </source>
</evidence>
<dbReference type="OrthoDB" id="10023951at2759"/>
<dbReference type="EMBL" id="CAJPVJ010010388">
    <property type="protein sequence ID" value="CAG2173189.1"/>
    <property type="molecule type" value="Genomic_DNA"/>
</dbReference>
<dbReference type="Pfam" id="PF03359">
    <property type="entry name" value="GKAP"/>
    <property type="match status" value="1"/>
</dbReference>